<keyword evidence="4" id="KW-1185">Reference proteome</keyword>
<gene>
    <name evidence="3" type="ORF">GCM10023172_31020</name>
</gene>
<sequence length="483" mass="52719">MKQLLSPAVLGAAFLAPALAVAQVNPSPDQQPTQTQAEQATQQPQNPPAPNFFLKDGKLPLNADASRYVKFTLLNQVWMRYNESNPGTTVGGYNAPNTYDIGIRRFRIQFYGQLTDRVFIYSQIGINNLSYNADRKSGGTPGASQSGTGGFFLHDAVAEYAIVKNKLSFGAGLGAWNGLARYASSSAGTIMGLDLPTLEETTNDVNDQFGRKLSVYVKGKLGKLDYRLAIANPLLYQKAAGYVASPGANAQFSSMPPKPQYQGYFSYQFKDQESNLTPYTAGTYFGKKSVFNIGAGFIVQPEAMWYTQGNPTSVQTKAMQQYAVDVFYDAPLSTAPDAASVSFYAAGLHYDYGPGYLRNGAAMNPATGTSNLSSNTIGGFGNAFPEYGTGNSIYSQLGYKFKDNLVGTTTFMPYVAYQYSHYARLADDVNFYDAGVNWLISGHTSKFTLSYQNRPYYITNGAGENVVDSRRSAVILQYQVYFN</sequence>
<feature type="chain" id="PRO_5045746097" description="Porin" evidence="2">
    <location>
        <begin position="23"/>
        <end position="483"/>
    </location>
</feature>
<dbReference type="Proteomes" id="UP001501243">
    <property type="component" value="Unassembled WGS sequence"/>
</dbReference>
<evidence type="ECO:0000313" key="4">
    <source>
        <dbReference type="Proteomes" id="UP001501243"/>
    </source>
</evidence>
<proteinExistence type="predicted"/>
<comment type="caution">
    <text evidence="3">The sequence shown here is derived from an EMBL/GenBank/DDBJ whole genome shotgun (WGS) entry which is preliminary data.</text>
</comment>
<evidence type="ECO:0000256" key="1">
    <source>
        <dbReference type="SAM" id="MobiDB-lite"/>
    </source>
</evidence>
<reference evidence="4" key="1">
    <citation type="journal article" date="2019" name="Int. J. Syst. Evol. Microbiol.">
        <title>The Global Catalogue of Microorganisms (GCM) 10K type strain sequencing project: providing services to taxonomists for standard genome sequencing and annotation.</title>
        <authorList>
            <consortium name="The Broad Institute Genomics Platform"/>
            <consortium name="The Broad Institute Genome Sequencing Center for Infectious Disease"/>
            <person name="Wu L."/>
            <person name="Ma J."/>
        </authorList>
    </citation>
    <scope>NUCLEOTIDE SEQUENCE [LARGE SCALE GENOMIC DNA]</scope>
    <source>
        <strain evidence="4">JCM 17841</strain>
    </source>
</reference>
<evidence type="ECO:0000313" key="3">
    <source>
        <dbReference type="EMBL" id="GAA4504595.1"/>
    </source>
</evidence>
<protein>
    <recommendedName>
        <fullName evidence="5">Porin</fullName>
    </recommendedName>
</protein>
<feature type="region of interest" description="Disordered" evidence="1">
    <location>
        <begin position="25"/>
        <end position="54"/>
    </location>
</feature>
<dbReference type="RefSeq" id="WP_208133122.1">
    <property type="nucleotide sequence ID" value="NZ_BAABGQ010000008.1"/>
</dbReference>
<evidence type="ECO:0008006" key="5">
    <source>
        <dbReference type="Google" id="ProtNLM"/>
    </source>
</evidence>
<keyword evidence="2" id="KW-0732">Signal</keyword>
<name>A0ABP8QPM8_9BACT</name>
<dbReference type="EMBL" id="BAABGQ010000008">
    <property type="protein sequence ID" value="GAA4504595.1"/>
    <property type="molecule type" value="Genomic_DNA"/>
</dbReference>
<organism evidence="3 4">
    <name type="scientific">Hymenobacter ginsengisoli</name>
    <dbReference type="NCBI Taxonomy" id="1051626"/>
    <lineage>
        <taxon>Bacteria</taxon>
        <taxon>Pseudomonadati</taxon>
        <taxon>Bacteroidota</taxon>
        <taxon>Cytophagia</taxon>
        <taxon>Cytophagales</taxon>
        <taxon>Hymenobacteraceae</taxon>
        <taxon>Hymenobacter</taxon>
    </lineage>
</organism>
<evidence type="ECO:0000256" key="2">
    <source>
        <dbReference type="SAM" id="SignalP"/>
    </source>
</evidence>
<feature type="compositionally biased region" description="Low complexity" evidence="1">
    <location>
        <begin position="25"/>
        <end position="44"/>
    </location>
</feature>
<accession>A0ABP8QPM8</accession>
<feature type="signal peptide" evidence="2">
    <location>
        <begin position="1"/>
        <end position="22"/>
    </location>
</feature>